<dbReference type="AlphaFoldDB" id="A0A2Z5G9B8"/>
<evidence type="ECO:0000313" key="3">
    <source>
        <dbReference type="EMBL" id="AXC15284.1"/>
    </source>
</evidence>
<dbReference type="Pfam" id="PF00561">
    <property type="entry name" value="Abhydrolase_1"/>
    <property type="match status" value="1"/>
</dbReference>
<name>A0A2Z5G9B8_9BACT</name>
<dbReference type="InterPro" id="IPR029058">
    <property type="entry name" value="AB_hydrolase_fold"/>
</dbReference>
<feature type="domain" description="AB hydrolase-1" evidence="2">
    <location>
        <begin position="75"/>
        <end position="177"/>
    </location>
</feature>
<reference evidence="3 4" key="1">
    <citation type="journal article" date="2018" name="Front. Microbiol.">
        <title>Hydrolytic Capabilities as a Key to Environmental Success: Chitinolytic and Cellulolytic Acidobacteria From Acidic Sub-arctic Soils and Boreal Peatlands.</title>
        <authorList>
            <person name="Belova S.E."/>
            <person name="Ravin N.V."/>
            <person name="Pankratov T.A."/>
            <person name="Rakitin A.L."/>
            <person name="Ivanova A.A."/>
            <person name="Beletsky A.V."/>
            <person name="Mardanov A.V."/>
            <person name="Sinninghe Damste J.S."/>
            <person name="Dedysh S.N."/>
        </authorList>
    </citation>
    <scope>NUCLEOTIDE SEQUENCE [LARGE SCALE GENOMIC DNA]</scope>
    <source>
        <strain evidence="3 4">SBC82</strain>
    </source>
</reference>
<keyword evidence="1" id="KW-1133">Transmembrane helix</keyword>
<dbReference type="InterPro" id="IPR000073">
    <property type="entry name" value="AB_hydrolase_1"/>
</dbReference>
<dbReference type="EMBL" id="CP030840">
    <property type="protein sequence ID" value="AXC15284.1"/>
    <property type="molecule type" value="Genomic_DNA"/>
</dbReference>
<evidence type="ECO:0000256" key="1">
    <source>
        <dbReference type="SAM" id="Phobius"/>
    </source>
</evidence>
<evidence type="ECO:0000313" key="4">
    <source>
        <dbReference type="Proteomes" id="UP000253606"/>
    </source>
</evidence>
<dbReference type="Proteomes" id="UP000253606">
    <property type="component" value="Chromosome"/>
</dbReference>
<keyword evidence="1" id="KW-0812">Transmembrane</keyword>
<dbReference type="KEGG" id="abas:ACPOL_6040"/>
<dbReference type="Gene3D" id="3.40.50.1820">
    <property type="entry name" value="alpha/beta hydrolase"/>
    <property type="match status" value="1"/>
</dbReference>
<organism evidence="3 4">
    <name type="scientific">Acidisarcina polymorpha</name>
    <dbReference type="NCBI Taxonomy" id="2211140"/>
    <lineage>
        <taxon>Bacteria</taxon>
        <taxon>Pseudomonadati</taxon>
        <taxon>Acidobacteriota</taxon>
        <taxon>Terriglobia</taxon>
        <taxon>Terriglobales</taxon>
        <taxon>Acidobacteriaceae</taxon>
        <taxon>Acidisarcina</taxon>
    </lineage>
</organism>
<protein>
    <submittedName>
        <fullName evidence="3">Bem46 protein</fullName>
    </submittedName>
</protein>
<dbReference type="OrthoDB" id="9777090at2"/>
<dbReference type="RefSeq" id="WP_114209882.1">
    <property type="nucleotide sequence ID" value="NZ_CP030840.1"/>
</dbReference>
<gene>
    <name evidence="3" type="ORF">ACPOL_6040</name>
</gene>
<keyword evidence="4" id="KW-1185">Reference proteome</keyword>
<dbReference type="PANTHER" id="PTHR12277">
    <property type="entry name" value="ALPHA/BETA HYDROLASE DOMAIN-CONTAINING PROTEIN"/>
    <property type="match status" value="1"/>
</dbReference>
<proteinExistence type="predicted"/>
<accession>A0A2Z5G9B8</accession>
<sequence length="271" mass="29705">MTGARELLHKLLFTIVLTSTSRVLLGWDRLFGRLRRIRLAAKSEGNVSRISFPSGSSLIDATLVRPMNCPEDAGLLICHGIGETVEHWFGVQQLLAANGVASLVFDYSGYGRSSGLIGARRCEQDAVAAFTRLQELLPLLPISILGFSLGSGIAAAILHHVPVRRLVLCAAFTSFREAAWKVGFPASLGFLVPDLWRTIEALRCCSVPVLLVQGEKDQLFPVQMAIDLKNACALHADLVVVPKLSHADPYYHPELSYWGSIVSKFLLEKDR</sequence>
<evidence type="ECO:0000259" key="2">
    <source>
        <dbReference type="Pfam" id="PF00561"/>
    </source>
</evidence>
<feature type="transmembrane region" description="Helical" evidence="1">
    <location>
        <begin position="139"/>
        <end position="158"/>
    </location>
</feature>
<keyword evidence="1" id="KW-0472">Membrane</keyword>
<dbReference type="SUPFAM" id="SSF53474">
    <property type="entry name" value="alpha/beta-Hydrolases"/>
    <property type="match status" value="1"/>
</dbReference>